<dbReference type="AlphaFoldDB" id="A0AA41S1R1"/>
<accession>A0AA41S1R1</accession>
<dbReference type="EMBL" id="JAJJMA010061097">
    <property type="protein sequence ID" value="MCL7026790.1"/>
    <property type="molecule type" value="Genomic_DNA"/>
</dbReference>
<dbReference type="Proteomes" id="UP001177140">
    <property type="component" value="Unassembled WGS sequence"/>
</dbReference>
<gene>
    <name evidence="1" type="ORF">MKW94_023915</name>
</gene>
<reference evidence="1" key="1">
    <citation type="submission" date="2022-03" db="EMBL/GenBank/DDBJ databases">
        <title>A functionally conserved STORR gene fusion in Papaver species that diverged 16.8 million years ago.</title>
        <authorList>
            <person name="Catania T."/>
        </authorList>
    </citation>
    <scope>NUCLEOTIDE SEQUENCE</scope>
    <source>
        <strain evidence="1">S-191538</strain>
    </source>
</reference>
<organism evidence="1 2">
    <name type="scientific">Papaver nudicaule</name>
    <name type="common">Iceland poppy</name>
    <dbReference type="NCBI Taxonomy" id="74823"/>
    <lineage>
        <taxon>Eukaryota</taxon>
        <taxon>Viridiplantae</taxon>
        <taxon>Streptophyta</taxon>
        <taxon>Embryophyta</taxon>
        <taxon>Tracheophyta</taxon>
        <taxon>Spermatophyta</taxon>
        <taxon>Magnoliopsida</taxon>
        <taxon>Ranunculales</taxon>
        <taxon>Papaveraceae</taxon>
        <taxon>Papaveroideae</taxon>
        <taxon>Papaver</taxon>
    </lineage>
</organism>
<feature type="non-terminal residue" evidence="1">
    <location>
        <position position="1"/>
    </location>
</feature>
<proteinExistence type="predicted"/>
<evidence type="ECO:0000313" key="1">
    <source>
        <dbReference type="EMBL" id="MCL7026790.1"/>
    </source>
</evidence>
<evidence type="ECO:0000313" key="2">
    <source>
        <dbReference type="Proteomes" id="UP001177140"/>
    </source>
</evidence>
<protein>
    <submittedName>
        <fullName evidence="1">Uncharacterized protein</fullName>
    </submittedName>
</protein>
<comment type="caution">
    <text evidence="1">The sequence shown here is derived from an EMBL/GenBank/DDBJ whole genome shotgun (WGS) entry which is preliminary data.</text>
</comment>
<name>A0AA41S1R1_PAPNU</name>
<keyword evidence="2" id="KW-1185">Reference proteome</keyword>
<sequence>VKDALAREESFRVMIKKFKDGTPSLQTWIDSWSEKKRPGIAWLNVYGYFNKAKGYGGYGVILRNDLARPIIAATCFTRQRFTRQRRGSQFFQVLSGLKIGLDLAVKNGCLRLAVGCNVQRAIDLLGRSSSFNIVGDCYLDDACGSHVKKDGICKDCTKTFVMVKDATFDTLVPVISELKVVQAKVEESYFRLTKISRHENEAAHFLAKMAKRDALRGVKTSFKVPSKVSKEMKPADFPRELQKILWKDAFGCDTRYSHSLRLITAKQ</sequence>